<evidence type="ECO:0000313" key="4">
    <source>
        <dbReference type="Proteomes" id="UP000295578"/>
    </source>
</evidence>
<reference evidence="3 4" key="1">
    <citation type="submission" date="2019-03" db="EMBL/GenBank/DDBJ databases">
        <title>Draft genome sequences of novel Actinobacteria.</title>
        <authorList>
            <person name="Sahin N."/>
            <person name="Ay H."/>
            <person name="Saygin H."/>
        </authorList>
    </citation>
    <scope>NUCLEOTIDE SEQUENCE [LARGE SCALE GENOMIC DNA]</scope>
    <source>
        <strain evidence="3 4">DSM 45941</strain>
    </source>
</reference>
<accession>A0A4R5AT20</accession>
<feature type="region of interest" description="Disordered" evidence="1">
    <location>
        <begin position="42"/>
        <end position="66"/>
    </location>
</feature>
<keyword evidence="2" id="KW-1133">Transmembrane helix</keyword>
<evidence type="ECO:0000256" key="2">
    <source>
        <dbReference type="SAM" id="Phobius"/>
    </source>
</evidence>
<comment type="caution">
    <text evidence="3">The sequence shown here is derived from an EMBL/GenBank/DDBJ whole genome shotgun (WGS) entry which is preliminary data.</text>
</comment>
<gene>
    <name evidence="3" type="ORF">E1293_28685</name>
</gene>
<keyword evidence="2" id="KW-0812">Transmembrane</keyword>
<dbReference type="RefSeq" id="WP_132200604.1">
    <property type="nucleotide sequence ID" value="NZ_SMKY01000158.1"/>
</dbReference>
<dbReference type="AlphaFoldDB" id="A0A4R5AT20"/>
<keyword evidence="4" id="KW-1185">Reference proteome</keyword>
<organism evidence="3 4">
    <name type="scientific">Actinomadura darangshiensis</name>
    <dbReference type="NCBI Taxonomy" id="705336"/>
    <lineage>
        <taxon>Bacteria</taxon>
        <taxon>Bacillati</taxon>
        <taxon>Actinomycetota</taxon>
        <taxon>Actinomycetes</taxon>
        <taxon>Streptosporangiales</taxon>
        <taxon>Thermomonosporaceae</taxon>
        <taxon>Actinomadura</taxon>
    </lineage>
</organism>
<protein>
    <submittedName>
        <fullName evidence="3">Uncharacterized protein</fullName>
    </submittedName>
</protein>
<dbReference type="EMBL" id="SMKY01000158">
    <property type="protein sequence ID" value="TDD75120.1"/>
    <property type="molecule type" value="Genomic_DNA"/>
</dbReference>
<feature type="transmembrane region" description="Helical" evidence="2">
    <location>
        <begin position="17"/>
        <end position="39"/>
    </location>
</feature>
<name>A0A4R5AT20_9ACTN</name>
<keyword evidence="2" id="KW-0472">Membrane</keyword>
<sequence length="195" mass="20832">MTETQDREGVPGGPARWGAIGIIGAALVTTTGAAVLELIKGNPQSKGSGEASAATPPRMLPIESDENGTVDRCVPVFGTGKLTKGYTFVVGIHLHQDEDKLKNKRTYFPSRPVIPAPNGTEPWHVEPTLAVGPAGGDTSSYDIFLGRMPEGQARILLNDMSATKAHNLDEMTDRGIEILQVKTVKRRPSSATWCV</sequence>
<dbReference type="Proteomes" id="UP000295578">
    <property type="component" value="Unassembled WGS sequence"/>
</dbReference>
<evidence type="ECO:0000256" key="1">
    <source>
        <dbReference type="SAM" id="MobiDB-lite"/>
    </source>
</evidence>
<evidence type="ECO:0000313" key="3">
    <source>
        <dbReference type="EMBL" id="TDD75120.1"/>
    </source>
</evidence>
<proteinExistence type="predicted"/>